<proteinExistence type="predicted"/>
<reference evidence="2 3" key="1">
    <citation type="journal article" date="2018" name="Sci. Rep.">
        <title>Genomic signatures of local adaptation to the degree of environmental predictability in rotifers.</title>
        <authorList>
            <person name="Franch-Gras L."/>
            <person name="Hahn C."/>
            <person name="Garcia-Roger E.M."/>
            <person name="Carmona M.J."/>
            <person name="Serra M."/>
            <person name="Gomez A."/>
        </authorList>
    </citation>
    <scope>NUCLEOTIDE SEQUENCE [LARGE SCALE GENOMIC DNA]</scope>
    <source>
        <strain evidence="2">HYR1</strain>
    </source>
</reference>
<dbReference type="Proteomes" id="UP000276133">
    <property type="component" value="Unassembled WGS sequence"/>
</dbReference>
<feature type="transmembrane region" description="Helical" evidence="1">
    <location>
        <begin position="21"/>
        <end position="38"/>
    </location>
</feature>
<comment type="caution">
    <text evidence="2">The sequence shown here is derived from an EMBL/GenBank/DDBJ whole genome shotgun (WGS) entry which is preliminary data.</text>
</comment>
<dbReference type="EMBL" id="REGN01002701">
    <property type="protein sequence ID" value="RNA26638.1"/>
    <property type="molecule type" value="Genomic_DNA"/>
</dbReference>
<keyword evidence="1" id="KW-0812">Transmembrane</keyword>
<sequence>MFLNQKHYSAQLNLELRPLNYLNILNVIFNCIFFVNYNNRSTNCIQICKVFLVRSSINFVWSYNFNIAGIFWQNDLYVGILDQLVIKNNQKNLNVLISGIHQHYSSRKIFLISPENLNYTIISTKSLWYRGCISYYNLQNIPDLDFFLGLINISDKY</sequence>
<gene>
    <name evidence="2" type="ORF">BpHYR1_009935</name>
</gene>
<protein>
    <submittedName>
        <fullName evidence="2">Uncharacterized protein</fullName>
    </submittedName>
</protein>
<accession>A0A3M7RTG9</accession>
<keyword evidence="1" id="KW-0472">Membrane</keyword>
<keyword evidence="3" id="KW-1185">Reference proteome</keyword>
<dbReference type="AlphaFoldDB" id="A0A3M7RTG9"/>
<evidence type="ECO:0000256" key="1">
    <source>
        <dbReference type="SAM" id="Phobius"/>
    </source>
</evidence>
<name>A0A3M7RTG9_BRAPC</name>
<keyword evidence="1" id="KW-1133">Transmembrane helix</keyword>
<evidence type="ECO:0000313" key="3">
    <source>
        <dbReference type="Proteomes" id="UP000276133"/>
    </source>
</evidence>
<evidence type="ECO:0000313" key="2">
    <source>
        <dbReference type="EMBL" id="RNA26638.1"/>
    </source>
</evidence>
<organism evidence="2 3">
    <name type="scientific">Brachionus plicatilis</name>
    <name type="common">Marine rotifer</name>
    <name type="synonym">Brachionus muelleri</name>
    <dbReference type="NCBI Taxonomy" id="10195"/>
    <lineage>
        <taxon>Eukaryota</taxon>
        <taxon>Metazoa</taxon>
        <taxon>Spiralia</taxon>
        <taxon>Gnathifera</taxon>
        <taxon>Rotifera</taxon>
        <taxon>Eurotatoria</taxon>
        <taxon>Monogononta</taxon>
        <taxon>Pseudotrocha</taxon>
        <taxon>Ploima</taxon>
        <taxon>Brachionidae</taxon>
        <taxon>Brachionus</taxon>
    </lineage>
</organism>